<feature type="compositionally biased region" description="Basic and acidic residues" evidence="1">
    <location>
        <begin position="304"/>
        <end position="318"/>
    </location>
</feature>
<comment type="caution">
    <text evidence="2">The sequence shown here is derived from an EMBL/GenBank/DDBJ whole genome shotgun (WGS) entry which is preliminary data.</text>
</comment>
<feature type="compositionally biased region" description="Acidic residues" evidence="1">
    <location>
        <begin position="236"/>
        <end position="249"/>
    </location>
</feature>
<accession>A0AAE0J8W3</accession>
<feature type="region of interest" description="Disordered" evidence="1">
    <location>
        <begin position="280"/>
        <end position="319"/>
    </location>
</feature>
<feature type="compositionally biased region" description="Polar residues" evidence="1">
    <location>
        <begin position="89"/>
        <end position="112"/>
    </location>
</feature>
<feature type="region of interest" description="Disordered" evidence="1">
    <location>
        <begin position="89"/>
        <end position="145"/>
    </location>
</feature>
<feature type="region of interest" description="Disordered" evidence="1">
    <location>
        <begin position="222"/>
        <end position="251"/>
    </location>
</feature>
<dbReference type="RefSeq" id="XP_062678420.1">
    <property type="nucleotide sequence ID" value="XM_062825069.1"/>
</dbReference>
<reference evidence="2" key="1">
    <citation type="journal article" date="2023" name="Mol. Phylogenet. Evol.">
        <title>Genome-scale phylogeny and comparative genomics of the fungal order Sordariales.</title>
        <authorList>
            <person name="Hensen N."/>
            <person name="Bonometti L."/>
            <person name="Westerberg I."/>
            <person name="Brannstrom I.O."/>
            <person name="Guillou S."/>
            <person name="Cros-Aarteil S."/>
            <person name="Calhoun S."/>
            <person name="Haridas S."/>
            <person name="Kuo A."/>
            <person name="Mondo S."/>
            <person name="Pangilinan J."/>
            <person name="Riley R."/>
            <person name="LaButti K."/>
            <person name="Andreopoulos B."/>
            <person name="Lipzen A."/>
            <person name="Chen C."/>
            <person name="Yan M."/>
            <person name="Daum C."/>
            <person name="Ng V."/>
            <person name="Clum A."/>
            <person name="Steindorff A."/>
            <person name="Ohm R.A."/>
            <person name="Martin F."/>
            <person name="Silar P."/>
            <person name="Natvig D.O."/>
            <person name="Lalanne C."/>
            <person name="Gautier V."/>
            <person name="Ament-Velasquez S.L."/>
            <person name="Kruys A."/>
            <person name="Hutchinson M.I."/>
            <person name="Powell A.J."/>
            <person name="Barry K."/>
            <person name="Miller A.N."/>
            <person name="Grigoriev I.V."/>
            <person name="Debuchy R."/>
            <person name="Gladieux P."/>
            <person name="Hiltunen Thoren M."/>
            <person name="Johannesson H."/>
        </authorList>
    </citation>
    <scope>NUCLEOTIDE SEQUENCE</scope>
    <source>
        <strain evidence="2">CBS 560.94</strain>
    </source>
</reference>
<feature type="compositionally biased region" description="Polar residues" evidence="1">
    <location>
        <begin position="128"/>
        <end position="137"/>
    </location>
</feature>
<feature type="compositionally biased region" description="Basic and acidic residues" evidence="1">
    <location>
        <begin position="225"/>
        <end position="235"/>
    </location>
</feature>
<name>A0AAE0J8W3_9PEZI</name>
<reference evidence="2" key="2">
    <citation type="submission" date="2023-06" db="EMBL/GenBank/DDBJ databases">
        <authorList>
            <consortium name="Lawrence Berkeley National Laboratory"/>
            <person name="Haridas S."/>
            <person name="Hensen N."/>
            <person name="Bonometti L."/>
            <person name="Westerberg I."/>
            <person name="Brannstrom I.O."/>
            <person name="Guillou S."/>
            <person name="Cros-Aarteil S."/>
            <person name="Calhoun S."/>
            <person name="Kuo A."/>
            <person name="Mondo S."/>
            <person name="Pangilinan J."/>
            <person name="Riley R."/>
            <person name="Labutti K."/>
            <person name="Andreopoulos B."/>
            <person name="Lipzen A."/>
            <person name="Chen C."/>
            <person name="Yanf M."/>
            <person name="Daum C."/>
            <person name="Ng V."/>
            <person name="Clum A."/>
            <person name="Steindorff A."/>
            <person name="Ohm R."/>
            <person name="Martin F."/>
            <person name="Silar P."/>
            <person name="Natvig D."/>
            <person name="Lalanne C."/>
            <person name="Gautier V."/>
            <person name="Ament-Velasquez S.L."/>
            <person name="Kruys A."/>
            <person name="Hutchinson M.I."/>
            <person name="Powell A.J."/>
            <person name="Barry K."/>
            <person name="Miller A.N."/>
            <person name="Grigoriev I.V."/>
            <person name="Debuchy R."/>
            <person name="Gladieux P."/>
            <person name="Thoren M.H."/>
            <person name="Johannesson H."/>
        </authorList>
    </citation>
    <scope>NUCLEOTIDE SEQUENCE</scope>
    <source>
        <strain evidence="2">CBS 560.94</strain>
    </source>
</reference>
<gene>
    <name evidence="2" type="ORF">B0H65DRAFT_433435</name>
</gene>
<organism evidence="2 3">
    <name type="scientific">Neurospora tetraspora</name>
    <dbReference type="NCBI Taxonomy" id="94610"/>
    <lineage>
        <taxon>Eukaryota</taxon>
        <taxon>Fungi</taxon>
        <taxon>Dikarya</taxon>
        <taxon>Ascomycota</taxon>
        <taxon>Pezizomycotina</taxon>
        <taxon>Sordariomycetes</taxon>
        <taxon>Sordariomycetidae</taxon>
        <taxon>Sordariales</taxon>
        <taxon>Sordariaceae</taxon>
        <taxon>Neurospora</taxon>
    </lineage>
</organism>
<dbReference type="AlphaFoldDB" id="A0AAE0J8W3"/>
<sequence>MSGTTSSESAFKAKVSVGGVNVIQHTTTDGKDTLPQDYFVVSEQEWIWGTQVGKDTARQFRVFGRHRERLSLRSQLRKNNLVKEVEIQITSRRQTPPTCEADTTSESSTLAGSSDEPSDPQQFFVPFASSSSSNQRPPTEKASPHEMVIGTGGLIRQVIAKDKHPEDWTDDTITLKFKILNPQKPKHFQKVTGLRLGNPGGNWNEKPNPAKKFFRRRAPVVEDTEGMREDIRSPEEIEADEDVDMDSDLDSGVAMGRASEMEEEDEEVSPEERNRFAALMGEARSQPRELETTNGNRKEKKKKNNEGKREKKDGERRPGVMHIMVLNQRAGPVNNAHGRRSTWRKFLEAMRRVLTPGQWVA</sequence>
<dbReference type="EMBL" id="JAUEPP010000007">
    <property type="protein sequence ID" value="KAK3339060.1"/>
    <property type="molecule type" value="Genomic_DNA"/>
</dbReference>
<evidence type="ECO:0000313" key="3">
    <source>
        <dbReference type="Proteomes" id="UP001278500"/>
    </source>
</evidence>
<evidence type="ECO:0000313" key="2">
    <source>
        <dbReference type="EMBL" id="KAK3339060.1"/>
    </source>
</evidence>
<dbReference type="GeneID" id="87862223"/>
<keyword evidence="3" id="KW-1185">Reference proteome</keyword>
<evidence type="ECO:0000256" key="1">
    <source>
        <dbReference type="SAM" id="MobiDB-lite"/>
    </source>
</evidence>
<dbReference type="Proteomes" id="UP001278500">
    <property type="component" value="Unassembled WGS sequence"/>
</dbReference>
<proteinExistence type="predicted"/>
<protein>
    <submittedName>
        <fullName evidence="2">Uncharacterized protein</fullName>
    </submittedName>
</protein>